<dbReference type="GO" id="GO:0004360">
    <property type="term" value="F:glutamine-fructose-6-phosphate transaminase (isomerizing) activity"/>
    <property type="evidence" value="ECO:0007669"/>
    <property type="project" value="UniProtKB-EC"/>
</dbReference>
<dbReference type="GO" id="GO:0005829">
    <property type="term" value="C:cytosol"/>
    <property type="evidence" value="ECO:0007669"/>
    <property type="project" value="TreeGrafter"/>
</dbReference>
<dbReference type="InterPro" id="IPR046348">
    <property type="entry name" value="SIS_dom_sf"/>
</dbReference>
<dbReference type="PANTHER" id="PTHR10937">
    <property type="entry name" value="GLUCOSAMINE--FRUCTOSE-6-PHOSPHATE AMINOTRANSFERASE, ISOMERIZING"/>
    <property type="match status" value="1"/>
</dbReference>
<name>A0A554RTT2_9ACTN</name>
<protein>
    <recommendedName>
        <fullName evidence="3">Glutamine--fructose-6-phosphate aminotransferase [isomerizing]</fullName>
        <ecNumber evidence="2">2.6.1.16</ecNumber>
    </recommendedName>
</protein>
<dbReference type="RefSeq" id="WP_143914557.1">
    <property type="nucleotide sequence ID" value="NZ_VLNT01000019.1"/>
</dbReference>
<evidence type="ECO:0000256" key="2">
    <source>
        <dbReference type="ARBA" id="ARBA00012916"/>
    </source>
</evidence>
<evidence type="ECO:0000256" key="5">
    <source>
        <dbReference type="ARBA" id="ARBA00022679"/>
    </source>
</evidence>
<dbReference type="InterPro" id="IPR005855">
    <property type="entry name" value="GFAT"/>
</dbReference>
<keyword evidence="4 10" id="KW-0032">Aminotransferase</keyword>
<keyword evidence="6" id="KW-0677">Repeat</keyword>
<dbReference type="EC" id="2.6.1.16" evidence="2"/>
<dbReference type="EMBL" id="VLNT01000019">
    <property type="protein sequence ID" value="TSD57511.1"/>
    <property type="molecule type" value="Genomic_DNA"/>
</dbReference>
<dbReference type="Pfam" id="PF01380">
    <property type="entry name" value="SIS"/>
    <property type="match status" value="2"/>
</dbReference>
<dbReference type="GO" id="GO:0006487">
    <property type="term" value="P:protein N-linked glycosylation"/>
    <property type="evidence" value="ECO:0007669"/>
    <property type="project" value="TreeGrafter"/>
</dbReference>
<dbReference type="InterPro" id="IPR001347">
    <property type="entry name" value="SIS_dom"/>
</dbReference>
<dbReference type="CDD" id="cd00714">
    <property type="entry name" value="GFAT"/>
    <property type="match status" value="1"/>
</dbReference>
<comment type="caution">
    <text evidence="10">The sequence shown here is derived from an EMBL/GenBank/DDBJ whole genome shotgun (WGS) entry which is preliminary data.</text>
</comment>
<dbReference type="CDD" id="cd05009">
    <property type="entry name" value="SIS_GlmS_GlmD_2"/>
    <property type="match status" value="1"/>
</dbReference>
<dbReference type="Proteomes" id="UP000316988">
    <property type="component" value="Unassembled WGS sequence"/>
</dbReference>
<reference evidence="10 11" key="1">
    <citation type="submission" date="2019-07" db="EMBL/GenBank/DDBJ databases">
        <authorList>
            <person name="Zhao L.H."/>
        </authorList>
    </citation>
    <scope>NUCLEOTIDE SEQUENCE [LARGE SCALE GENOMIC DNA]</scope>
    <source>
        <strain evidence="10 11">Co35</strain>
    </source>
</reference>
<keyword evidence="11" id="KW-1185">Reference proteome</keyword>
<dbReference type="GO" id="GO:0097367">
    <property type="term" value="F:carbohydrate derivative binding"/>
    <property type="evidence" value="ECO:0007669"/>
    <property type="project" value="InterPro"/>
</dbReference>
<evidence type="ECO:0000256" key="1">
    <source>
        <dbReference type="ARBA" id="ARBA00001031"/>
    </source>
</evidence>
<dbReference type="SUPFAM" id="SSF53697">
    <property type="entry name" value="SIS domain"/>
    <property type="match status" value="1"/>
</dbReference>
<dbReference type="PROSITE" id="PS51278">
    <property type="entry name" value="GATASE_TYPE_2"/>
    <property type="match status" value="1"/>
</dbReference>
<evidence type="ECO:0000313" key="10">
    <source>
        <dbReference type="EMBL" id="TSD57511.1"/>
    </source>
</evidence>
<dbReference type="NCBIfam" id="TIGR01135">
    <property type="entry name" value="glmS"/>
    <property type="match status" value="1"/>
</dbReference>
<evidence type="ECO:0000256" key="4">
    <source>
        <dbReference type="ARBA" id="ARBA00022576"/>
    </source>
</evidence>
<keyword evidence="7" id="KW-0315">Glutamine amidotransferase</keyword>
<evidence type="ECO:0000256" key="7">
    <source>
        <dbReference type="ARBA" id="ARBA00022962"/>
    </source>
</evidence>
<dbReference type="InterPro" id="IPR035466">
    <property type="entry name" value="GlmS/AgaS_SIS"/>
</dbReference>
<evidence type="ECO:0000313" key="11">
    <source>
        <dbReference type="Proteomes" id="UP000316988"/>
    </source>
</evidence>
<gene>
    <name evidence="10" type="primary">glmS</name>
    <name evidence="10" type="ORF">FNM00_16065</name>
</gene>
<accession>A0A554RTT2</accession>
<evidence type="ECO:0000256" key="6">
    <source>
        <dbReference type="ARBA" id="ARBA00022737"/>
    </source>
</evidence>
<dbReference type="Gene3D" id="3.60.20.10">
    <property type="entry name" value="Glutamine Phosphoribosylpyrophosphate, subunit 1, domain 1"/>
    <property type="match status" value="1"/>
</dbReference>
<feature type="domain" description="SIS" evidence="9">
    <location>
        <begin position="281"/>
        <end position="420"/>
    </location>
</feature>
<evidence type="ECO:0000259" key="8">
    <source>
        <dbReference type="PROSITE" id="PS51278"/>
    </source>
</evidence>
<evidence type="ECO:0000256" key="3">
    <source>
        <dbReference type="ARBA" id="ARBA00016090"/>
    </source>
</evidence>
<feature type="domain" description="SIS" evidence="9">
    <location>
        <begin position="454"/>
        <end position="592"/>
    </location>
</feature>
<dbReference type="NCBIfam" id="NF001484">
    <property type="entry name" value="PRK00331.1"/>
    <property type="match status" value="1"/>
</dbReference>
<dbReference type="InterPro" id="IPR017932">
    <property type="entry name" value="GATase_2_dom"/>
</dbReference>
<sequence>MCGIVACSGESPVAPLLVEALERLEYRGYDSAGIAVPAVDGHVEALRSIERVDDLGRRAAGWAPAVSATTGLGHTRWATHGEVSVVNAHPHRDCSGRVAVVHNGVLEDVTELRRALTDAGHMIVSHTDSELIAHLIEEAMSEDTDLAGAVERVVGGLRGSWALVVLDARTDELVATCHGSPLVVAEGPEGVFAASDIGAIAPWVEWYHVLDDGDVVRLRAGLPWHRGGVPVAPPPAVACSVGVADLSLGLYPDFMAKEIEQQPDVAERLITTWSGSILHGLWPSFSLPVPRHVTVVGCGTSLNAGRVVADLLARLGSIPFAAVEASELTSTATVPGSLALVLSQSGETADVLTALDVLHGRGHAVVALTNNPHSALARRAEAVMMCHAGPEIGVAATKTFVAQVLGGTCVVLSLLGCSGAVEQQRAQRLVRDLDRVPDALAQAIGASRRTIPQVLEGLTKASGYVFLGRGPGRIYADEGALKLKELTYRWAESHAAGELKHGPLALVEHGTPVIVVDDGSARMHATIAEVSARGAEITSIGGHGTSVPALGSPLAVALDTTVDWLGPLASVVALQIIARELAVALGRDVDKPRNLAKSVTVE</sequence>
<dbReference type="InterPro" id="IPR047084">
    <property type="entry name" value="GFAT_N"/>
</dbReference>
<evidence type="ECO:0000259" key="9">
    <source>
        <dbReference type="PROSITE" id="PS51464"/>
    </source>
</evidence>
<dbReference type="OrthoDB" id="9761808at2"/>
<organism evidence="10 11">
    <name type="scientific">Aeromicrobium piscarium</name>
    <dbReference type="NCBI Taxonomy" id="2590901"/>
    <lineage>
        <taxon>Bacteria</taxon>
        <taxon>Bacillati</taxon>
        <taxon>Actinomycetota</taxon>
        <taxon>Actinomycetes</taxon>
        <taxon>Propionibacteriales</taxon>
        <taxon>Nocardioidaceae</taxon>
        <taxon>Aeromicrobium</taxon>
    </lineage>
</organism>
<dbReference type="PANTHER" id="PTHR10937:SF0">
    <property type="entry name" value="GLUTAMINE--FRUCTOSE-6-PHOSPHATE TRANSAMINASE (ISOMERIZING)"/>
    <property type="match status" value="1"/>
</dbReference>
<comment type="catalytic activity">
    <reaction evidence="1">
        <text>D-fructose 6-phosphate + L-glutamine = D-glucosamine 6-phosphate + L-glutamate</text>
        <dbReference type="Rhea" id="RHEA:13237"/>
        <dbReference type="ChEBI" id="CHEBI:29985"/>
        <dbReference type="ChEBI" id="CHEBI:58359"/>
        <dbReference type="ChEBI" id="CHEBI:58725"/>
        <dbReference type="ChEBI" id="CHEBI:61527"/>
        <dbReference type="EC" id="2.6.1.16"/>
    </reaction>
</comment>
<keyword evidence="5 10" id="KW-0808">Transferase</keyword>
<dbReference type="InterPro" id="IPR029055">
    <property type="entry name" value="Ntn_hydrolases_N"/>
</dbReference>
<dbReference type="PROSITE" id="PS51464">
    <property type="entry name" value="SIS"/>
    <property type="match status" value="2"/>
</dbReference>
<proteinExistence type="predicted"/>
<dbReference type="SUPFAM" id="SSF56235">
    <property type="entry name" value="N-terminal nucleophile aminohydrolases (Ntn hydrolases)"/>
    <property type="match status" value="1"/>
</dbReference>
<dbReference type="GO" id="GO:0006047">
    <property type="term" value="P:UDP-N-acetylglucosamine metabolic process"/>
    <property type="evidence" value="ECO:0007669"/>
    <property type="project" value="TreeGrafter"/>
</dbReference>
<dbReference type="GO" id="GO:0006002">
    <property type="term" value="P:fructose 6-phosphate metabolic process"/>
    <property type="evidence" value="ECO:0007669"/>
    <property type="project" value="TreeGrafter"/>
</dbReference>
<dbReference type="InterPro" id="IPR035490">
    <property type="entry name" value="GlmS/FrlB_SIS"/>
</dbReference>
<dbReference type="Pfam" id="PF13522">
    <property type="entry name" value="GATase_6"/>
    <property type="match status" value="1"/>
</dbReference>
<feature type="domain" description="Glutamine amidotransferase type-2" evidence="8">
    <location>
        <begin position="2"/>
        <end position="221"/>
    </location>
</feature>
<dbReference type="CDD" id="cd05008">
    <property type="entry name" value="SIS_GlmS_GlmD_1"/>
    <property type="match status" value="1"/>
</dbReference>
<dbReference type="Gene3D" id="3.40.50.10490">
    <property type="entry name" value="Glucose-6-phosphate isomerase like protein, domain 1"/>
    <property type="match status" value="2"/>
</dbReference>
<dbReference type="AlphaFoldDB" id="A0A554RTT2"/>